<evidence type="ECO:0000256" key="1">
    <source>
        <dbReference type="RuleBase" id="RU362044"/>
    </source>
</evidence>
<dbReference type="GO" id="GO:0005548">
    <property type="term" value="F:phospholipid transporter activity"/>
    <property type="evidence" value="ECO:0007669"/>
    <property type="project" value="TreeGrafter"/>
</dbReference>
<dbReference type="NCBIfam" id="TIGR00056">
    <property type="entry name" value="MlaE family lipid ABC transporter permease subunit"/>
    <property type="match status" value="1"/>
</dbReference>
<keyword evidence="1" id="KW-0997">Cell inner membrane</keyword>
<evidence type="ECO:0000313" key="3">
    <source>
        <dbReference type="Proteomes" id="UP000266302"/>
    </source>
</evidence>
<protein>
    <submittedName>
        <fullName evidence="2">ABC transporter permease</fullName>
    </submittedName>
</protein>
<feature type="transmembrane region" description="Helical" evidence="1">
    <location>
        <begin position="311"/>
        <end position="334"/>
    </location>
</feature>
<reference evidence="2 3" key="1">
    <citation type="submission" date="2018-09" db="EMBL/GenBank/DDBJ databases">
        <title>Draft genome of Simplicispira sp. NY-02.</title>
        <authorList>
            <person name="Im W.T."/>
        </authorList>
    </citation>
    <scope>NUCLEOTIDE SEQUENCE [LARGE SCALE GENOMIC DNA]</scope>
    <source>
        <strain evidence="2 3">NY-02</strain>
    </source>
</reference>
<dbReference type="Proteomes" id="UP000266302">
    <property type="component" value="Unassembled WGS sequence"/>
</dbReference>
<dbReference type="OrthoDB" id="9810518at2"/>
<dbReference type="EMBL" id="QXJC01000005">
    <property type="protein sequence ID" value="RID97644.1"/>
    <property type="molecule type" value="Genomic_DNA"/>
</dbReference>
<keyword evidence="1" id="KW-1133">Transmembrane helix</keyword>
<dbReference type="PANTHER" id="PTHR30188">
    <property type="entry name" value="ABC TRANSPORTER PERMEASE PROTEIN-RELATED"/>
    <property type="match status" value="1"/>
</dbReference>
<gene>
    <name evidence="2" type="ORF">D3F03_12485</name>
</gene>
<accession>A0A398C601</accession>
<dbReference type="InterPro" id="IPR030802">
    <property type="entry name" value="Permease_MalE"/>
</dbReference>
<dbReference type="GO" id="GO:0043190">
    <property type="term" value="C:ATP-binding cassette (ABC) transporter complex"/>
    <property type="evidence" value="ECO:0007669"/>
    <property type="project" value="InterPro"/>
</dbReference>
<evidence type="ECO:0000313" key="2">
    <source>
        <dbReference type="EMBL" id="RID97644.1"/>
    </source>
</evidence>
<organism evidence="2 3">
    <name type="scientific">Simplicispira hankyongi</name>
    <dbReference type="NCBI Taxonomy" id="2315688"/>
    <lineage>
        <taxon>Bacteria</taxon>
        <taxon>Pseudomonadati</taxon>
        <taxon>Pseudomonadota</taxon>
        <taxon>Betaproteobacteria</taxon>
        <taxon>Burkholderiales</taxon>
        <taxon>Comamonadaceae</taxon>
        <taxon>Simplicispira</taxon>
    </lineage>
</organism>
<dbReference type="AlphaFoldDB" id="A0A398C601"/>
<keyword evidence="3" id="KW-1185">Reference proteome</keyword>
<dbReference type="PANTHER" id="PTHR30188:SF3">
    <property type="entry name" value="ABC TRANSPORTER PERMEASE"/>
    <property type="match status" value="1"/>
</dbReference>
<feature type="transmembrane region" description="Helical" evidence="1">
    <location>
        <begin position="346"/>
        <end position="369"/>
    </location>
</feature>
<dbReference type="RefSeq" id="WP_119109749.1">
    <property type="nucleotide sequence ID" value="NZ_QXJC01000005.1"/>
</dbReference>
<comment type="caution">
    <text evidence="2">The sequence shown here is derived from an EMBL/GenBank/DDBJ whole genome shotgun (WGS) entry which is preliminary data.</text>
</comment>
<comment type="similarity">
    <text evidence="1">Belongs to the MlaE permease family.</text>
</comment>
<keyword evidence="1" id="KW-1003">Cell membrane</keyword>
<dbReference type="Pfam" id="PF02405">
    <property type="entry name" value="MlaE"/>
    <property type="match status" value="1"/>
</dbReference>
<comment type="caution">
    <text evidence="1">Lacks conserved residue(s) required for the propagation of feature annotation.</text>
</comment>
<proteinExistence type="inferred from homology"/>
<feature type="transmembrane region" description="Helical" evidence="1">
    <location>
        <begin position="161"/>
        <end position="187"/>
    </location>
</feature>
<dbReference type="InterPro" id="IPR003453">
    <property type="entry name" value="ABC_MlaE_roteobac"/>
</dbReference>
<keyword evidence="1" id="KW-0472">Membrane</keyword>
<sequence length="374" mass="40068">MPDSAPRLSRDDTPQGPWMRLHGRWGAADIGARRRWRALAAALVAAPPETQLGWDLSGMAWLDHVGAQLLWNHWGRAWPEHLVLDDTQRSLLERVASLSTAPPPPERWSLAKQVDGLGVLVLHAVDHGKRLLMLIGQLLLDSLRVLRAPLRAPWRDVSGHLYRMGATALPITALVGFLIGVVLAYLMSLQLRQFGAEAFIVNILGISLIRELGPMLAAILVAGRSGSAITAQIGVMRVTEELDAMRVMGIPQGFRLVLPRALALAIAMPLLSVWTTLAALAGGMLAADAAMDVSPAYFFQALPNAVGSGNLTLALSKSVVFGILIALVGCHWGLRVKPNTQSLGEGTTASVVSSITVVIIVDALFAVAFKNVGF</sequence>
<feature type="transmembrane region" description="Helical" evidence="1">
    <location>
        <begin position="262"/>
        <end position="291"/>
    </location>
</feature>
<comment type="subcellular location">
    <subcellularLocation>
        <location evidence="1">Cell inner membrane</location>
        <topology evidence="1">Multi-pass membrane protein</topology>
    </subcellularLocation>
</comment>
<name>A0A398C601_9BURK</name>
<keyword evidence="1" id="KW-0812">Transmembrane</keyword>